<gene>
    <name evidence="2" type="ORF">ACNJC6_03432</name>
</gene>
<dbReference type="Proteomes" id="UP000196240">
    <property type="component" value="Unassembled WGS sequence"/>
</dbReference>
<protein>
    <recommendedName>
        <fullName evidence="4">DUF1302 domain-containing protein</fullName>
    </recommendedName>
</protein>
<accession>A0A1R7QHL9</accession>
<feature type="chain" id="PRO_5013023636" description="DUF1302 domain-containing protein" evidence="1">
    <location>
        <begin position="37"/>
        <end position="611"/>
    </location>
</feature>
<evidence type="ECO:0000313" key="3">
    <source>
        <dbReference type="Proteomes" id="UP000196240"/>
    </source>
</evidence>
<reference evidence="2 3" key="1">
    <citation type="submission" date="2017-02" db="EMBL/GenBank/DDBJ databases">
        <authorList>
            <person name="Peterson S.W."/>
        </authorList>
    </citation>
    <scope>NUCLEOTIDE SEQUENCE [LARGE SCALE GENOMIC DNA]</scope>
    <source>
        <strain evidence="2">C6</strain>
    </source>
</reference>
<organism evidence="2 3">
    <name type="scientific">Acinetobacter johnsonii</name>
    <dbReference type="NCBI Taxonomy" id="40214"/>
    <lineage>
        <taxon>Bacteria</taxon>
        <taxon>Pseudomonadati</taxon>
        <taxon>Pseudomonadota</taxon>
        <taxon>Gammaproteobacteria</taxon>
        <taxon>Moraxellales</taxon>
        <taxon>Moraxellaceae</taxon>
        <taxon>Acinetobacter</taxon>
    </lineage>
</organism>
<keyword evidence="1" id="KW-0732">Signal</keyword>
<dbReference type="RefSeq" id="WP_087014947.1">
    <property type="nucleotide sequence ID" value="NZ_FUUY01000019.1"/>
</dbReference>
<dbReference type="AlphaFoldDB" id="A0A1R7QHL9"/>
<sequence precursor="true">MVGQFVSLNRQNHHISLMKKTVLCLSLALVISEVSAASFDLNEEWKLETKTALSFGTNWSTQEASSSLVYKPDANHIGKEGHSIDINGDDGRVNFNEGDVISQVVKGLTELNLKGKQQGAVVSAKYWYDHAYETGEGDLKAFDDSAWPRLAKFKGIDLWDAYIWKNFALDNGQSANIKLGKHTLQWGKSQFFQNGLNSVSAFDYAAMNRPGGDARERVIPTEMFSFEAGINEHLKFEGFYQFKFRPSVVDGCGTFFAISDFVPENCGPIVITVMPGDKLTDTALDAKSYIPRSESRYAKDSGQYGFSLKQTLPKLNNAELGLYFANYHNRTANFDGTAVTAAGPANFSTAQFFSIYPEDIKMYGLSLAGKVGTTSVFSELTHKPNQPLQFNGTDIVYAQVLDKNTPLTEAGTSADFGQYLQGYARAPVTQFSLGAGNSLANVLGANTFTWAAELAVNHIGDIGNKRFGRVGAFGRSELSSGAYDPETKANQCTPYGTAHLSNDEIDSLNERFCNTEGFFTEWSYGYRLRGALVYKDLLPATVITPSVLFRHDVDGFSQNFQEGQMSVAAAVSATYRQRYTAEMAYTSFFGSNDFSTIDDRDFASLAFKVNF</sequence>
<evidence type="ECO:0000256" key="1">
    <source>
        <dbReference type="SAM" id="SignalP"/>
    </source>
</evidence>
<proteinExistence type="predicted"/>
<name>A0A1R7QHL9_ACIJO</name>
<evidence type="ECO:0008006" key="4">
    <source>
        <dbReference type="Google" id="ProtNLM"/>
    </source>
</evidence>
<dbReference type="Pfam" id="PF06980">
    <property type="entry name" value="DUF1302"/>
    <property type="match status" value="1"/>
</dbReference>
<evidence type="ECO:0000313" key="2">
    <source>
        <dbReference type="EMBL" id="SJX23753.1"/>
    </source>
</evidence>
<dbReference type="InterPro" id="IPR010727">
    <property type="entry name" value="DUF1302"/>
</dbReference>
<feature type="signal peptide" evidence="1">
    <location>
        <begin position="1"/>
        <end position="36"/>
    </location>
</feature>
<dbReference type="EMBL" id="FUUY01000019">
    <property type="protein sequence ID" value="SJX23753.1"/>
    <property type="molecule type" value="Genomic_DNA"/>
</dbReference>